<comment type="caution">
    <text evidence="2">The sequence shown here is derived from an EMBL/GenBank/DDBJ whole genome shotgun (WGS) entry which is preliminary data.</text>
</comment>
<accession>A0A9D4G7K7</accession>
<protein>
    <recommendedName>
        <fullName evidence="1">Glycoside hydrolase family 38 N-terminal domain-containing protein</fullName>
    </recommendedName>
</protein>
<dbReference type="InterPro" id="IPR027291">
    <property type="entry name" value="Glyco_hydro_38_N_sf"/>
</dbReference>
<dbReference type="Gene3D" id="3.20.110.10">
    <property type="entry name" value="Glycoside hydrolase 38, N terminal domain"/>
    <property type="match status" value="1"/>
</dbReference>
<evidence type="ECO:0000313" key="3">
    <source>
        <dbReference type="Proteomes" id="UP000828390"/>
    </source>
</evidence>
<dbReference type="AlphaFoldDB" id="A0A9D4G7K7"/>
<sequence length="93" mass="10865">MPDDAVTHYQIVIDQLIEGHQWIEENLGIKPFNAWINDPFGYSSKMPYLWKKSGIENMVILRILKRLRRRVCANARWIPCGGHIGVPKTKMIF</sequence>
<dbReference type="InterPro" id="IPR050843">
    <property type="entry name" value="Glycosyl_Hydrlase_38"/>
</dbReference>
<feature type="domain" description="Glycoside hydrolase family 38 N-terminal" evidence="1">
    <location>
        <begin position="1"/>
        <end position="69"/>
    </location>
</feature>
<dbReference type="GO" id="GO:0004559">
    <property type="term" value="F:alpha-mannosidase activity"/>
    <property type="evidence" value="ECO:0007669"/>
    <property type="project" value="InterPro"/>
</dbReference>
<evidence type="ECO:0000259" key="1">
    <source>
        <dbReference type="Pfam" id="PF01074"/>
    </source>
</evidence>
<keyword evidence="3" id="KW-1185">Reference proteome</keyword>
<dbReference type="InterPro" id="IPR011330">
    <property type="entry name" value="Glyco_hydro/deAcase_b/a-brl"/>
</dbReference>
<dbReference type="SUPFAM" id="SSF88713">
    <property type="entry name" value="Glycoside hydrolase/deacetylase"/>
    <property type="match status" value="1"/>
</dbReference>
<proteinExistence type="predicted"/>
<gene>
    <name evidence="2" type="ORF">DPMN_138933</name>
</gene>
<dbReference type="EMBL" id="JAIWYP010000006">
    <property type="protein sequence ID" value="KAH3810539.1"/>
    <property type="molecule type" value="Genomic_DNA"/>
</dbReference>
<dbReference type="InterPro" id="IPR000602">
    <property type="entry name" value="Glyco_hydro_38_N"/>
</dbReference>
<dbReference type="PANTHER" id="PTHR11607:SF71">
    <property type="entry name" value="ALPHA-MANNOSIDASE"/>
    <property type="match status" value="1"/>
</dbReference>
<name>A0A9D4G7K7_DREPO</name>
<reference evidence="2" key="1">
    <citation type="journal article" date="2019" name="bioRxiv">
        <title>The Genome of the Zebra Mussel, Dreissena polymorpha: A Resource for Invasive Species Research.</title>
        <authorList>
            <person name="McCartney M.A."/>
            <person name="Auch B."/>
            <person name="Kono T."/>
            <person name="Mallez S."/>
            <person name="Zhang Y."/>
            <person name="Obille A."/>
            <person name="Becker A."/>
            <person name="Abrahante J.E."/>
            <person name="Garbe J."/>
            <person name="Badalamenti J.P."/>
            <person name="Herman A."/>
            <person name="Mangelson H."/>
            <person name="Liachko I."/>
            <person name="Sullivan S."/>
            <person name="Sone E.D."/>
            <person name="Koren S."/>
            <person name="Silverstein K.A.T."/>
            <person name="Beckman K.B."/>
            <person name="Gohl D.M."/>
        </authorList>
    </citation>
    <scope>NUCLEOTIDE SEQUENCE</scope>
    <source>
        <strain evidence="2">Duluth1</strain>
        <tissue evidence="2">Whole animal</tissue>
    </source>
</reference>
<reference evidence="2" key="2">
    <citation type="submission" date="2020-11" db="EMBL/GenBank/DDBJ databases">
        <authorList>
            <person name="McCartney M.A."/>
            <person name="Auch B."/>
            <person name="Kono T."/>
            <person name="Mallez S."/>
            <person name="Becker A."/>
            <person name="Gohl D.M."/>
            <person name="Silverstein K.A.T."/>
            <person name="Koren S."/>
            <person name="Bechman K.B."/>
            <person name="Herman A."/>
            <person name="Abrahante J.E."/>
            <person name="Garbe J."/>
        </authorList>
    </citation>
    <scope>NUCLEOTIDE SEQUENCE</scope>
    <source>
        <strain evidence="2">Duluth1</strain>
        <tissue evidence="2">Whole animal</tissue>
    </source>
</reference>
<dbReference type="Pfam" id="PF01074">
    <property type="entry name" value="Glyco_hydro_38N"/>
    <property type="match status" value="1"/>
</dbReference>
<dbReference type="GO" id="GO:0000139">
    <property type="term" value="C:Golgi membrane"/>
    <property type="evidence" value="ECO:0007669"/>
    <property type="project" value="TreeGrafter"/>
</dbReference>
<evidence type="ECO:0000313" key="2">
    <source>
        <dbReference type="EMBL" id="KAH3810539.1"/>
    </source>
</evidence>
<dbReference type="GO" id="GO:0006491">
    <property type="term" value="P:N-glycan processing"/>
    <property type="evidence" value="ECO:0007669"/>
    <property type="project" value="TreeGrafter"/>
</dbReference>
<dbReference type="Proteomes" id="UP000828390">
    <property type="component" value="Unassembled WGS sequence"/>
</dbReference>
<dbReference type="GO" id="GO:0006013">
    <property type="term" value="P:mannose metabolic process"/>
    <property type="evidence" value="ECO:0007669"/>
    <property type="project" value="InterPro"/>
</dbReference>
<dbReference type="PANTHER" id="PTHR11607">
    <property type="entry name" value="ALPHA-MANNOSIDASE"/>
    <property type="match status" value="1"/>
</dbReference>
<organism evidence="2 3">
    <name type="scientific">Dreissena polymorpha</name>
    <name type="common">Zebra mussel</name>
    <name type="synonym">Mytilus polymorpha</name>
    <dbReference type="NCBI Taxonomy" id="45954"/>
    <lineage>
        <taxon>Eukaryota</taxon>
        <taxon>Metazoa</taxon>
        <taxon>Spiralia</taxon>
        <taxon>Lophotrochozoa</taxon>
        <taxon>Mollusca</taxon>
        <taxon>Bivalvia</taxon>
        <taxon>Autobranchia</taxon>
        <taxon>Heteroconchia</taxon>
        <taxon>Euheterodonta</taxon>
        <taxon>Imparidentia</taxon>
        <taxon>Neoheterodontei</taxon>
        <taxon>Myida</taxon>
        <taxon>Dreissenoidea</taxon>
        <taxon>Dreissenidae</taxon>
        <taxon>Dreissena</taxon>
    </lineage>
</organism>